<proteinExistence type="predicted"/>
<dbReference type="EMBL" id="CP155447">
    <property type="protein sequence ID" value="XBH03340.1"/>
    <property type="molecule type" value="Genomic_DNA"/>
</dbReference>
<protein>
    <submittedName>
        <fullName evidence="4">DUF971 domain-containing protein</fullName>
    </submittedName>
</protein>
<keyword evidence="2" id="KW-0408">Iron</keyword>
<dbReference type="RefSeq" id="WP_406696074.1">
    <property type="nucleotide sequence ID" value="NZ_CP155447.1"/>
</dbReference>
<evidence type="ECO:0000256" key="2">
    <source>
        <dbReference type="ARBA" id="ARBA00023004"/>
    </source>
</evidence>
<dbReference type="PANTHER" id="PTHR35303:SF5">
    <property type="entry name" value="OS02G0197800 PROTEIN"/>
    <property type="match status" value="1"/>
</dbReference>
<name>A0AAU7CDT7_9BACT</name>
<evidence type="ECO:0000313" key="4">
    <source>
        <dbReference type="EMBL" id="XBH03340.1"/>
    </source>
</evidence>
<evidence type="ECO:0000259" key="3">
    <source>
        <dbReference type="Pfam" id="PF06155"/>
    </source>
</evidence>
<dbReference type="Gene3D" id="3.30.2020.30">
    <property type="match status" value="1"/>
</dbReference>
<reference evidence="4" key="1">
    <citation type="submission" date="2024-05" db="EMBL/GenBank/DDBJ databases">
        <title>Planctomycetes of the genus Singulisphaera possess chitinolytic capabilities.</title>
        <authorList>
            <person name="Ivanova A."/>
        </authorList>
    </citation>
    <scope>NUCLEOTIDE SEQUENCE</scope>
    <source>
        <strain evidence="4">Ch08T</strain>
    </source>
</reference>
<sequence>MSDAPANIRALQSEQILELTWENQAAVRVPYKHLRGECPCASCRNEWTGERILDPSTIRPDLKLEGMEPIGNYAIRLGWNDGHSSGLYTWETLERLSLPFHV</sequence>
<accession>A0AAU7CDT7</accession>
<dbReference type="InterPro" id="IPR038492">
    <property type="entry name" value="GBBH-like_N_sf"/>
</dbReference>
<evidence type="ECO:0000256" key="1">
    <source>
        <dbReference type="ARBA" id="ARBA00022723"/>
    </source>
</evidence>
<dbReference type="AlphaFoldDB" id="A0AAU7CDT7"/>
<feature type="domain" description="Gamma-butyrobetaine hydroxylase-like N-terminal" evidence="3">
    <location>
        <begin position="9"/>
        <end position="93"/>
    </location>
</feature>
<organism evidence="4">
    <name type="scientific">Singulisphaera sp. Ch08</name>
    <dbReference type="NCBI Taxonomy" id="3120278"/>
    <lineage>
        <taxon>Bacteria</taxon>
        <taxon>Pseudomonadati</taxon>
        <taxon>Planctomycetota</taxon>
        <taxon>Planctomycetia</taxon>
        <taxon>Isosphaerales</taxon>
        <taxon>Isosphaeraceae</taxon>
        <taxon>Singulisphaera</taxon>
    </lineage>
</organism>
<dbReference type="PANTHER" id="PTHR35303">
    <property type="entry name" value="OS02G0197800 PROTEIN"/>
    <property type="match status" value="1"/>
</dbReference>
<dbReference type="Pfam" id="PF06155">
    <property type="entry name" value="GBBH-like_N"/>
    <property type="match status" value="1"/>
</dbReference>
<keyword evidence="1" id="KW-0479">Metal-binding</keyword>
<dbReference type="InterPro" id="IPR010376">
    <property type="entry name" value="GBBH-like_N"/>
</dbReference>
<gene>
    <name evidence="4" type="ORF">V5E97_34275</name>
</gene>
<dbReference type="GO" id="GO:0046872">
    <property type="term" value="F:metal ion binding"/>
    <property type="evidence" value="ECO:0007669"/>
    <property type="project" value="UniProtKB-KW"/>
</dbReference>